<dbReference type="EMBL" id="JBHFNT010000226">
    <property type="protein sequence ID" value="MFB2837840.1"/>
    <property type="molecule type" value="Genomic_DNA"/>
</dbReference>
<dbReference type="Pfam" id="PF13692">
    <property type="entry name" value="Glyco_trans_1_4"/>
    <property type="match status" value="1"/>
</dbReference>
<keyword evidence="4" id="KW-1185">Reference proteome</keyword>
<name>A0ABV4WRX9_9CYAN</name>
<dbReference type="PANTHER" id="PTHR46401">
    <property type="entry name" value="GLYCOSYLTRANSFERASE WBBK-RELATED"/>
    <property type="match status" value="1"/>
</dbReference>
<dbReference type="PANTHER" id="PTHR46401:SF2">
    <property type="entry name" value="GLYCOSYLTRANSFERASE WBBK-RELATED"/>
    <property type="match status" value="1"/>
</dbReference>
<dbReference type="SUPFAM" id="SSF53756">
    <property type="entry name" value="UDP-Glycosyltransferase/glycogen phosphorylase"/>
    <property type="match status" value="1"/>
</dbReference>
<dbReference type="RefSeq" id="WP_413280178.1">
    <property type="nucleotide sequence ID" value="NZ_JBHFNT010000226.1"/>
</dbReference>
<proteinExistence type="predicted"/>
<reference evidence="3 4" key="1">
    <citation type="submission" date="2024-09" db="EMBL/GenBank/DDBJ databases">
        <title>Floridaenema gen nov. (Aerosakkonemataceae, Aerosakkonematales ord. nov., Cyanobacteria) from benthic tropical and subtropical fresh waters, with the description of four new species.</title>
        <authorList>
            <person name="Moretto J.A."/>
            <person name="Berthold D.E."/>
            <person name="Lefler F.W."/>
            <person name="Huang I.-S."/>
            <person name="Laughinghouse H. IV."/>
        </authorList>
    </citation>
    <scope>NUCLEOTIDE SEQUENCE [LARGE SCALE GENOMIC DNA]</scope>
    <source>
        <strain evidence="3 4">BLCC-F167</strain>
    </source>
</reference>
<protein>
    <submittedName>
        <fullName evidence="3">Methyltransferase domain-containing protein</fullName>
    </submittedName>
</protein>
<dbReference type="GO" id="GO:0032259">
    <property type="term" value="P:methylation"/>
    <property type="evidence" value="ECO:0007669"/>
    <property type="project" value="UniProtKB-KW"/>
</dbReference>
<evidence type="ECO:0000313" key="4">
    <source>
        <dbReference type="Proteomes" id="UP001576780"/>
    </source>
</evidence>
<accession>A0ABV4WRX9</accession>
<dbReference type="Proteomes" id="UP001576780">
    <property type="component" value="Unassembled WGS sequence"/>
</dbReference>
<dbReference type="GO" id="GO:0008168">
    <property type="term" value="F:methyltransferase activity"/>
    <property type="evidence" value="ECO:0007669"/>
    <property type="project" value="UniProtKB-KW"/>
</dbReference>
<dbReference type="InterPro" id="IPR028098">
    <property type="entry name" value="Glyco_trans_4-like_N"/>
</dbReference>
<dbReference type="CDD" id="cd03809">
    <property type="entry name" value="GT4_MtfB-like"/>
    <property type="match status" value="1"/>
</dbReference>
<evidence type="ECO:0000313" key="3">
    <source>
        <dbReference type="EMBL" id="MFB2837840.1"/>
    </source>
</evidence>
<keyword evidence="1" id="KW-0808">Transferase</keyword>
<dbReference type="Pfam" id="PF13489">
    <property type="entry name" value="Methyltransf_23"/>
    <property type="match status" value="1"/>
</dbReference>
<feature type="domain" description="Glycosyltransferase subfamily 4-like N-terminal" evidence="2">
    <location>
        <begin position="288"/>
        <end position="435"/>
    </location>
</feature>
<dbReference type="Gene3D" id="3.40.50.2000">
    <property type="entry name" value="Glycogen Phosphorylase B"/>
    <property type="match status" value="2"/>
</dbReference>
<sequence>MMKCKICQSPAIHFANARILNKYDVDYFKCENCGFVQSEEPYWLSEAYTNAIASSDVGIVFRNLEFSKITSNIIFSIFDYDKQFLDYGGGYGLFVRLMRDAGFDFYWYDKFCENIFAKGFATGLEDSEYELVTAFEVFEHFVNPLTEIENILRFSRNILFSTRLLPGNNPKPDEWWYYSLSEGQYNAIYTVKSLFLLAEKLGLNFYSNGSNLYLLTEKQIPEILFESLCYAPPPNNKLPSLITKDYLKIIGQSEEIEEELPPPNVRYLDKDKFKVIIDGVFFQSFKTGIARLWKSLLEEWVKDGFAEHILVLDRGKTTPKISGINYRDIQLYNYSMASFDREMLQKICDEENADLFISTYYTTPISTPSVFMAYDMIPEVLGWDLSEPAWQEKHFGIRHGVAYITISENTAKDLVRFFPDISPESITVAYCGIDRNLSPASTEEINNFRTKYGITKPYFLLVGARSEHKNGILFFQAFDKLYNKFGFDIVCSSFDPIFEDEFRVYTSGCTVHKLQLNDIELKAAYSGAVALAFPSQYEGFGLPVLEALACGCPVITCSNSSIPEVAGEAALYVNYNDVEGMVNALCDVQKPGVRNLLIELGLTQAKKFAWTKMANEVRSVLINTSLLNLKLRAVNMIIFPDWLQPEESIYLELEAIIRVLGTHEDRNQITLLIDISSISENSDLDVNLLLSSVVMNLLMQEDVDVTHGLEISTVGKLDFPQWEVLLTRLHSRISLGNENQQTIAATAETIPLITLDNLANTRFASAT</sequence>
<keyword evidence="3" id="KW-0489">Methyltransferase</keyword>
<gene>
    <name evidence="3" type="ORF">ACE1CA_25335</name>
</gene>
<evidence type="ECO:0000256" key="1">
    <source>
        <dbReference type="ARBA" id="ARBA00022679"/>
    </source>
</evidence>
<organism evidence="3 4">
    <name type="scientific">Floridaenema evergladense BLCC-F167</name>
    <dbReference type="NCBI Taxonomy" id="3153639"/>
    <lineage>
        <taxon>Bacteria</taxon>
        <taxon>Bacillati</taxon>
        <taxon>Cyanobacteriota</taxon>
        <taxon>Cyanophyceae</taxon>
        <taxon>Oscillatoriophycideae</taxon>
        <taxon>Aerosakkonematales</taxon>
        <taxon>Aerosakkonemataceae</taxon>
        <taxon>Floridanema</taxon>
        <taxon>Floridanema evergladense</taxon>
    </lineage>
</organism>
<dbReference type="SUPFAM" id="SSF53335">
    <property type="entry name" value="S-adenosyl-L-methionine-dependent methyltransferases"/>
    <property type="match status" value="1"/>
</dbReference>
<evidence type="ECO:0000259" key="2">
    <source>
        <dbReference type="Pfam" id="PF13439"/>
    </source>
</evidence>
<dbReference type="InterPro" id="IPR029063">
    <property type="entry name" value="SAM-dependent_MTases_sf"/>
</dbReference>
<dbReference type="Pfam" id="PF13439">
    <property type="entry name" value="Glyco_transf_4"/>
    <property type="match status" value="1"/>
</dbReference>
<dbReference type="Gene3D" id="3.40.50.150">
    <property type="entry name" value="Vaccinia Virus protein VP39"/>
    <property type="match status" value="1"/>
</dbReference>
<comment type="caution">
    <text evidence="3">The sequence shown here is derived from an EMBL/GenBank/DDBJ whole genome shotgun (WGS) entry which is preliminary data.</text>
</comment>